<keyword evidence="1" id="KW-0472">Membrane</keyword>
<comment type="caution">
    <text evidence="2">The sequence shown here is derived from an EMBL/GenBank/DDBJ whole genome shotgun (WGS) entry which is preliminary data.</text>
</comment>
<sequence length="236" mass="27688">MNKKRLLLYAFMTIIIATGWFAYEKTTDDTYEGMSIIPEKQKDIPLFEGLKPTNHEYLIAGNQSENIYTFYKHTLPTLGWKLEDEQTELNDNEWTGFNSQWRKEDFNGELWISGNYNQFDKKTEVIFDKIPIHTSTVWIEGVPENICIYKSLNEEECIIIKDDPKITQIKTIINKAIDANIKKIPKREKISMIDFGNIDIKVYYENDKEVYFQSANGIKLMKPEPEFFELINSPNS</sequence>
<organism evidence="2 3">
    <name type="scientific">Lederbergia graminis</name>
    <dbReference type="NCBI Taxonomy" id="735518"/>
    <lineage>
        <taxon>Bacteria</taxon>
        <taxon>Bacillati</taxon>
        <taxon>Bacillota</taxon>
        <taxon>Bacilli</taxon>
        <taxon>Bacillales</taxon>
        <taxon>Bacillaceae</taxon>
        <taxon>Lederbergia</taxon>
    </lineage>
</organism>
<evidence type="ECO:0000313" key="3">
    <source>
        <dbReference type="Proteomes" id="UP001596147"/>
    </source>
</evidence>
<evidence type="ECO:0000313" key="2">
    <source>
        <dbReference type="EMBL" id="MFC5467012.1"/>
    </source>
</evidence>
<evidence type="ECO:0000256" key="1">
    <source>
        <dbReference type="SAM" id="Phobius"/>
    </source>
</evidence>
<keyword evidence="1" id="KW-0812">Transmembrane</keyword>
<feature type="transmembrane region" description="Helical" evidence="1">
    <location>
        <begin position="7"/>
        <end position="23"/>
    </location>
</feature>
<dbReference type="RefSeq" id="WP_382355817.1">
    <property type="nucleotide sequence ID" value="NZ_JBHSMC010000045.1"/>
</dbReference>
<dbReference type="EMBL" id="JBHSMC010000045">
    <property type="protein sequence ID" value="MFC5467012.1"/>
    <property type="molecule type" value="Genomic_DNA"/>
</dbReference>
<accession>A0ABW0LPP9</accession>
<protein>
    <submittedName>
        <fullName evidence="2">Uncharacterized protein</fullName>
    </submittedName>
</protein>
<gene>
    <name evidence="2" type="ORF">ACFPM4_19995</name>
</gene>
<keyword evidence="3" id="KW-1185">Reference proteome</keyword>
<name>A0ABW0LPP9_9BACI</name>
<reference evidence="3" key="1">
    <citation type="journal article" date="2019" name="Int. J. Syst. Evol. Microbiol.">
        <title>The Global Catalogue of Microorganisms (GCM) 10K type strain sequencing project: providing services to taxonomists for standard genome sequencing and annotation.</title>
        <authorList>
            <consortium name="The Broad Institute Genomics Platform"/>
            <consortium name="The Broad Institute Genome Sequencing Center for Infectious Disease"/>
            <person name="Wu L."/>
            <person name="Ma J."/>
        </authorList>
    </citation>
    <scope>NUCLEOTIDE SEQUENCE [LARGE SCALE GENOMIC DNA]</scope>
    <source>
        <strain evidence="3">CGMCC 1.12237</strain>
    </source>
</reference>
<dbReference type="Proteomes" id="UP001596147">
    <property type="component" value="Unassembled WGS sequence"/>
</dbReference>
<keyword evidence="1" id="KW-1133">Transmembrane helix</keyword>
<proteinExistence type="predicted"/>